<feature type="binding site" evidence="6">
    <location>
        <position position="203"/>
    </location>
    <ligand>
        <name>(6S)-NADPHX</name>
        <dbReference type="ChEBI" id="CHEBI:64076"/>
    </ligand>
</feature>
<dbReference type="PROSITE" id="PS51383">
    <property type="entry name" value="YJEF_C_3"/>
    <property type="match status" value="1"/>
</dbReference>
<feature type="binding site" evidence="6">
    <location>
        <begin position="256"/>
        <end position="262"/>
    </location>
    <ligand>
        <name>(6S)-NADPHX</name>
        <dbReference type="ChEBI" id="CHEBI:64076"/>
    </ligand>
</feature>
<feature type="binding site" evidence="6">
    <location>
        <begin position="312"/>
        <end position="321"/>
    </location>
    <ligand>
        <name>ATP</name>
        <dbReference type="ChEBI" id="CHEBI:30616"/>
    </ligand>
</feature>
<dbReference type="Gene3D" id="3.40.1190.20">
    <property type="match status" value="1"/>
</dbReference>
<feature type="domain" description="YjeF C-terminal" evidence="7">
    <location>
        <begin position="84"/>
        <end position="400"/>
    </location>
</feature>
<feature type="binding site" evidence="6">
    <location>
        <begin position="292"/>
        <end position="296"/>
    </location>
    <ligand>
        <name>ATP</name>
        <dbReference type="ChEBI" id="CHEBI:30616"/>
    </ligand>
</feature>
<dbReference type="PANTHER" id="PTHR12592:SF0">
    <property type="entry name" value="ATP-DEPENDENT (S)-NAD(P)H-HYDRATE DEHYDRATASE"/>
    <property type="match status" value="1"/>
</dbReference>
<evidence type="ECO:0000313" key="9">
    <source>
        <dbReference type="Proteomes" id="UP001485043"/>
    </source>
</evidence>
<dbReference type="HAMAP" id="MF_01965">
    <property type="entry name" value="NADHX_dehydratase"/>
    <property type="match status" value="1"/>
</dbReference>
<dbReference type="InterPro" id="IPR000631">
    <property type="entry name" value="CARKD"/>
</dbReference>
<keyword evidence="6" id="KW-0597">Phosphoprotein</keyword>
<dbReference type="GO" id="GO:0005524">
    <property type="term" value="F:ATP binding"/>
    <property type="evidence" value="ECO:0007669"/>
    <property type="project" value="UniProtKB-KW"/>
</dbReference>
<evidence type="ECO:0000313" key="8">
    <source>
        <dbReference type="EMBL" id="KAK9863290.1"/>
    </source>
</evidence>
<evidence type="ECO:0000256" key="6">
    <source>
        <dbReference type="HAMAP-Rule" id="MF_03157"/>
    </source>
</evidence>
<comment type="similarity">
    <text evidence="6">Belongs to the NnrD/CARKD family.</text>
</comment>
<organism evidence="8 9">
    <name type="scientific">Apatococcus fuscideae</name>
    <dbReference type="NCBI Taxonomy" id="2026836"/>
    <lineage>
        <taxon>Eukaryota</taxon>
        <taxon>Viridiplantae</taxon>
        <taxon>Chlorophyta</taxon>
        <taxon>core chlorophytes</taxon>
        <taxon>Trebouxiophyceae</taxon>
        <taxon>Chlorellales</taxon>
        <taxon>Chlorellaceae</taxon>
        <taxon>Apatococcus</taxon>
    </lineage>
</organism>
<proteinExistence type="inferred from homology"/>
<evidence type="ECO:0000259" key="7">
    <source>
        <dbReference type="PROSITE" id="PS51383"/>
    </source>
</evidence>
<dbReference type="Pfam" id="PF01256">
    <property type="entry name" value="Carb_kinase"/>
    <property type="match status" value="1"/>
</dbReference>
<evidence type="ECO:0000256" key="2">
    <source>
        <dbReference type="ARBA" id="ARBA00022840"/>
    </source>
</evidence>
<accession>A0AAW1T1D1</accession>
<keyword evidence="5 6" id="KW-0456">Lyase</keyword>
<keyword evidence="4 6" id="KW-0520">NAD</keyword>
<dbReference type="NCBIfam" id="TIGR00196">
    <property type="entry name" value="yjeF_cterm"/>
    <property type="match status" value="1"/>
</dbReference>
<comment type="cofactor">
    <cofactor evidence="6">
        <name>Mg(2+)</name>
        <dbReference type="ChEBI" id="CHEBI:18420"/>
    </cofactor>
</comment>
<dbReference type="GO" id="GO:0047453">
    <property type="term" value="F:ATP-dependent NAD(P)H-hydrate dehydratase activity"/>
    <property type="evidence" value="ECO:0007669"/>
    <property type="project" value="UniProtKB-UniRule"/>
</dbReference>
<comment type="function">
    <text evidence="6">Catalyzes the dehydration of the S-form of NAD(P)HX at the expense of ATP, which is converted to ADP. Together with NAD(P)HX epimerase, which catalyzes the epimerization of the S- and R-forms, the enzyme allows the repair of both epimers of NAD(P)HX, a damaged form of NAD(P)H that is a result of enzymatic or heat-dependent hydration.</text>
</comment>
<dbReference type="CDD" id="cd01171">
    <property type="entry name" value="YXKO-related"/>
    <property type="match status" value="1"/>
</dbReference>
<comment type="caution">
    <text evidence="8">The sequence shown here is derived from an EMBL/GenBank/DDBJ whole genome shotgun (WGS) entry which is preliminary data.</text>
</comment>
<keyword evidence="1 6" id="KW-0547">Nucleotide-binding</keyword>
<dbReference type="PANTHER" id="PTHR12592">
    <property type="entry name" value="ATP-DEPENDENT (S)-NAD(P)H-HYDRATE DEHYDRATASE FAMILY MEMBER"/>
    <property type="match status" value="1"/>
</dbReference>
<reference evidence="8 9" key="1">
    <citation type="journal article" date="2024" name="Nat. Commun.">
        <title>Phylogenomics reveals the evolutionary origins of lichenization in chlorophyte algae.</title>
        <authorList>
            <person name="Puginier C."/>
            <person name="Libourel C."/>
            <person name="Otte J."/>
            <person name="Skaloud P."/>
            <person name="Haon M."/>
            <person name="Grisel S."/>
            <person name="Petersen M."/>
            <person name="Berrin J.G."/>
            <person name="Delaux P.M."/>
            <person name="Dal Grande F."/>
            <person name="Keller J."/>
        </authorList>
    </citation>
    <scope>NUCLEOTIDE SEQUENCE [LARGE SCALE GENOMIC DNA]</scope>
    <source>
        <strain evidence="8 9">SAG 2523</strain>
    </source>
</reference>
<evidence type="ECO:0000256" key="4">
    <source>
        <dbReference type="ARBA" id="ARBA00023027"/>
    </source>
</evidence>
<keyword evidence="2 6" id="KW-0067">ATP-binding</keyword>
<dbReference type="GO" id="GO:0110051">
    <property type="term" value="P:metabolite repair"/>
    <property type="evidence" value="ECO:0007669"/>
    <property type="project" value="TreeGrafter"/>
</dbReference>
<dbReference type="SUPFAM" id="SSF53613">
    <property type="entry name" value="Ribokinase-like"/>
    <property type="match status" value="1"/>
</dbReference>
<gene>
    <name evidence="8" type="ORF">WJX84_007319</name>
</gene>
<keyword evidence="9" id="KW-1185">Reference proteome</keyword>
<dbReference type="GO" id="GO:0046496">
    <property type="term" value="P:nicotinamide nucleotide metabolic process"/>
    <property type="evidence" value="ECO:0007669"/>
    <property type="project" value="UniProtKB-UniRule"/>
</dbReference>
<comment type="catalytic activity">
    <reaction evidence="6">
        <text>(6S)-NADPHX + ATP = ADP + phosphate + NADPH + H(+)</text>
        <dbReference type="Rhea" id="RHEA:32231"/>
        <dbReference type="ChEBI" id="CHEBI:15378"/>
        <dbReference type="ChEBI" id="CHEBI:30616"/>
        <dbReference type="ChEBI" id="CHEBI:43474"/>
        <dbReference type="ChEBI" id="CHEBI:57783"/>
        <dbReference type="ChEBI" id="CHEBI:64076"/>
        <dbReference type="ChEBI" id="CHEBI:456216"/>
        <dbReference type="EC" id="4.2.1.93"/>
    </reaction>
</comment>
<sequence>MLSVPVIKAGSSLLHAAPRSPFRSSATQRPATVLSGTRYCAEQLTCRGLLVGASGLVEAQGAGSSRTRGTVSAAGMGRVTAKELEAACAEIVPSLAGDSFKGQSGMLATIGGCREYTGAPFFASMTCLKVGADLSHTFCTEGAATVIKSYSPELIVHPYLPDSHDLGIDAEKQKDKAARAVKEAIEAMNHWMPRFNCVVIGPGLGRDPLVHDTVKQTILDLKERNQFFLVDADGLYITTRDPELIKGYRNVVMTPNKNEYKRLADQLGIDVDAPDSQKRITEALGGPTIVRKGARDIIMDPEGGVIEGTDVGCPRRAGGQGDVMSGCVATFMAWTVDWMERTGKPKDYKFCDGRVFPLSLAAYGGTLVARHAAANAFASQKRSMVAEDLIDQVGYVVDQLFDEL</sequence>
<keyword evidence="3" id="KW-0521">NADP</keyword>
<comment type="catalytic activity">
    <reaction evidence="6">
        <text>(6S)-NADHX + ATP = ADP + phosphate + NADH + H(+)</text>
        <dbReference type="Rhea" id="RHEA:19017"/>
        <dbReference type="ChEBI" id="CHEBI:15378"/>
        <dbReference type="ChEBI" id="CHEBI:30616"/>
        <dbReference type="ChEBI" id="CHEBI:43474"/>
        <dbReference type="ChEBI" id="CHEBI:57945"/>
        <dbReference type="ChEBI" id="CHEBI:64074"/>
        <dbReference type="ChEBI" id="CHEBI:456216"/>
        <dbReference type="EC" id="4.2.1.93"/>
    </reaction>
</comment>
<feature type="binding site" evidence="6">
    <location>
        <position position="322"/>
    </location>
    <ligand>
        <name>(6S)-NADPHX</name>
        <dbReference type="ChEBI" id="CHEBI:64076"/>
    </ligand>
</feature>
<evidence type="ECO:0000256" key="5">
    <source>
        <dbReference type="ARBA" id="ARBA00023239"/>
    </source>
</evidence>
<dbReference type="EMBL" id="JALJOV010000492">
    <property type="protein sequence ID" value="KAK9863290.1"/>
    <property type="molecule type" value="Genomic_DNA"/>
</dbReference>
<dbReference type="EC" id="4.2.1.93" evidence="6"/>
<evidence type="ECO:0000256" key="3">
    <source>
        <dbReference type="ARBA" id="ARBA00022857"/>
    </source>
</evidence>
<dbReference type="Proteomes" id="UP001485043">
    <property type="component" value="Unassembled WGS sequence"/>
</dbReference>
<protein>
    <recommendedName>
        <fullName evidence="6">ATP-dependent (S)-NAD(P)H-hydrate dehydratase</fullName>
        <ecNumber evidence="6">4.2.1.93</ecNumber>
    </recommendedName>
    <alternativeName>
        <fullName evidence="6">ATP-dependent NAD(P)HX dehydratase</fullName>
    </alternativeName>
</protein>
<evidence type="ECO:0000256" key="1">
    <source>
        <dbReference type="ARBA" id="ARBA00022741"/>
    </source>
</evidence>
<dbReference type="AlphaFoldDB" id="A0AAW1T1D1"/>
<dbReference type="InterPro" id="IPR029056">
    <property type="entry name" value="Ribokinase-like"/>
</dbReference>
<name>A0AAW1T1D1_9CHLO</name>